<evidence type="ECO:0000313" key="2">
    <source>
        <dbReference type="Proteomes" id="UP000430843"/>
    </source>
</evidence>
<accession>A0A833CI89</accession>
<evidence type="ECO:0000313" key="1">
    <source>
        <dbReference type="EMBL" id="KAB2662751.1"/>
    </source>
</evidence>
<dbReference type="RefSeq" id="WP_151678653.1">
    <property type="nucleotide sequence ID" value="NZ_WBWA01000028.1"/>
</dbReference>
<protein>
    <submittedName>
        <fullName evidence="1">Uncharacterized protein</fullName>
    </submittedName>
</protein>
<sequence length="82" mass="8773">MESKELVALTGKGEARMKPVDVDTIDNVLNAQAAYLEAVSTAYEHFNINVNAKHPDEAIEGVVRALTAVSGVLLSHIALSRV</sequence>
<gene>
    <name evidence="1" type="ORF">F9K91_21180</name>
</gene>
<keyword evidence="2" id="KW-1185">Reference proteome</keyword>
<dbReference type="EMBL" id="WBWA01000028">
    <property type="protein sequence ID" value="KAB2662751.1"/>
    <property type="molecule type" value="Genomic_DNA"/>
</dbReference>
<reference evidence="1 2" key="1">
    <citation type="submission" date="2019-09" db="EMBL/GenBank/DDBJ databases">
        <title>Taxonomic organization of the family Brucellaceae based on a phylogenomic approach.</title>
        <authorList>
            <person name="Leclercq S."/>
            <person name="Cloeckaert A."/>
            <person name="Zygmunt M.S."/>
        </authorList>
    </citation>
    <scope>NUCLEOTIDE SEQUENCE [LARGE SCALE GENOMIC DNA]</scope>
    <source>
        <strain evidence="1 2">LMG 18957</strain>
    </source>
</reference>
<dbReference type="Proteomes" id="UP000430843">
    <property type="component" value="Unassembled WGS sequence"/>
</dbReference>
<organism evidence="1 2">
    <name type="scientific">Brucella tritici</name>
    <dbReference type="NCBI Taxonomy" id="94626"/>
    <lineage>
        <taxon>Bacteria</taxon>
        <taxon>Pseudomonadati</taxon>
        <taxon>Pseudomonadota</taxon>
        <taxon>Alphaproteobacteria</taxon>
        <taxon>Hyphomicrobiales</taxon>
        <taxon>Brucellaceae</taxon>
        <taxon>Brucella/Ochrobactrum group</taxon>
        <taxon>Brucella</taxon>
    </lineage>
</organism>
<proteinExistence type="predicted"/>
<comment type="caution">
    <text evidence="1">The sequence shown here is derived from an EMBL/GenBank/DDBJ whole genome shotgun (WGS) entry which is preliminary data.</text>
</comment>
<dbReference type="AlphaFoldDB" id="A0A833CI89"/>
<name>A0A833CI89_9HYPH</name>